<evidence type="ECO:0000256" key="2">
    <source>
        <dbReference type="ARBA" id="ARBA00005314"/>
    </source>
</evidence>
<gene>
    <name evidence="10" type="ORF">PHET_01679</name>
</gene>
<dbReference type="PROSITE" id="PS00649">
    <property type="entry name" value="G_PROTEIN_RECEP_F2_1"/>
    <property type="match status" value="1"/>
</dbReference>
<accession>A0A8J4SRX8</accession>
<dbReference type="Pfam" id="PF00002">
    <property type="entry name" value="7tm_2"/>
    <property type="match status" value="1"/>
</dbReference>
<dbReference type="GO" id="GO:0008528">
    <property type="term" value="F:G protein-coupled peptide receptor activity"/>
    <property type="evidence" value="ECO:0007669"/>
    <property type="project" value="TreeGrafter"/>
</dbReference>
<evidence type="ECO:0000313" key="11">
    <source>
        <dbReference type="Proteomes" id="UP000748531"/>
    </source>
</evidence>
<proteinExistence type="inferred from homology"/>
<dbReference type="SMART" id="SM00008">
    <property type="entry name" value="HormR"/>
    <property type="match status" value="1"/>
</dbReference>
<dbReference type="Gene3D" id="1.20.1070.10">
    <property type="entry name" value="Rhodopsin 7-helix transmembrane proteins"/>
    <property type="match status" value="1"/>
</dbReference>
<organism evidence="10 11">
    <name type="scientific">Paragonimus heterotremus</name>
    <dbReference type="NCBI Taxonomy" id="100268"/>
    <lineage>
        <taxon>Eukaryota</taxon>
        <taxon>Metazoa</taxon>
        <taxon>Spiralia</taxon>
        <taxon>Lophotrochozoa</taxon>
        <taxon>Platyhelminthes</taxon>
        <taxon>Trematoda</taxon>
        <taxon>Digenea</taxon>
        <taxon>Plagiorchiida</taxon>
        <taxon>Troglotremata</taxon>
        <taxon>Troglotrematidae</taxon>
        <taxon>Paragonimus</taxon>
    </lineage>
</organism>
<evidence type="ECO:0000313" key="10">
    <source>
        <dbReference type="EMBL" id="KAF5404898.1"/>
    </source>
</evidence>
<dbReference type="GO" id="GO:0005886">
    <property type="term" value="C:plasma membrane"/>
    <property type="evidence" value="ECO:0007669"/>
    <property type="project" value="UniProtKB-SubCell"/>
</dbReference>
<dbReference type="PRINTS" id="PR00249">
    <property type="entry name" value="GPCRSECRETIN"/>
</dbReference>
<comment type="caution">
    <text evidence="10">The sequence shown here is derived from an EMBL/GenBank/DDBJ whole genome shotgun (WGS) entry which is preliminary data.</text>
</comment>
<dbReference type="SUPFAM" id="SSF111418">
    <property type="entry name" value="Hormone receptor domain"/>
    <property type="match status" value="1"/>
</dbReference>
<evidence type="ECO:0000256" key="6">
    <source>
        <dbReference type="ARBA" id="ARBA00023136"/>
    </source>
</evidence>
<feature type="transmembrane region" description="Helical" evidence="8">
    <location>
        <begin position="145"/>
        <end position="165"/>
    </location>
</feature>
<comment type="similarity">
    <text evidence="2">Belongs to the G-protein coupled receptor 2 family.</text>
</comment>
<reference evidence="10" key="1">
    <citation type="submission" date="2019-05" db="EMBL/GenBank/DDBJ databases">
        <title>Annotation for the trematode Paragonimus heterotremus.</title>
        <authorList>
            <person name="Choi Y.-J."/>
        </authorList>
    </citation>
    <scope>NUCLEOTIDE SEQUENCE</scope>
    <source>
        <strain evidence="10">LC</strain>
    </source>
</reference>
<keyword evidence="3" id="KW-1003">Cell membrane</keyword>
<evidence type="ECO:0000256" key="4">
    <source>
        <dbReference type="ARBA" id="ARBA00022692"/>
    </source>
</evidence>
<keyword evidence="4 8" id="KW-0812">Transmembrane</keyword>
<dbReference type="PROSITE" id="PS50227">
    <property type="entry name" value="G_PROTEIN_RECEP_F2_3"/>
    <property type="match status" value="1"/>
</dbReference>
<keyword evidence="5 8" id="KW-1133">Transmembrane helix</keyword>
<dbReference type="InterPro" id="IPR001879">
    <property type="entry name" value="GPCR_2_extracellular_dom"/>
</dbReference>
<dbReference type="OrthoDB" id="6022368at2759"/>
<dbReference type="EMBL" id="LUCH01000533">
    <property type="protein sequence ID" value="KAF5404898.1"/>
    <property type="molecule type" value="Genomic_DNA"/>
</dbReference>
<protein>
    <recommendedName>
        <fullName evidence="9">G-protein coupled receptors family 2 profile 1 domain-containing protein</fullName>
    </recommendedName>
</protein>
<evidence type="ECO:0000256" key="8">
    <source>
        <dbReference type="SAM" id="Phobius"/>
    </source>
</evidence>
<dbReference type="GO" id="GO:0007188">
    <property type="term" value="P:adenylate cyclase-modulating G protein-coupled receptor signaling pathway"/>
    <property type="evidence" value="ECO:0007669"/>
    <property type="project" value="TreeGrafter"/>
</dbReference>
<evidence type="ECO:0000256" key="7">
    <source>
        <dbReference type="ARBA" id="ARBA00023180"/>
    </source>
</evidence>
<dbReference type="Pfam" id="PF02793">
    <property type="entry name" value="HRM"/>
    <property type="match status" value="1"/>
</dbReference>
<dbReference type="InterPro" id="IPR050332">
    <property type="entry name" value="GPCR_2"/>
</dbReference>
<keyword evidence="6 8" id="KW-0472">Membrane</keyword>
<sequence>MFTEEELKDNYWSDLFSMCSEKYKPLTSKFIKLGHLFCAVGLDGADECWPPTAINQWAQKYCPKEFGTFQFSGKGFSKRYCNENATWAPRTDYSNCTLAQNTLESKSLLNIYFFGYGFSLVALLIGMLILQCFKSLRCVRNQIHTHFMLATFLRGVVWISSVFIVSHHPVS</sequence>
<comment type="subcellular location">
    <subcellularLocation>
        <location evidence="1">Cell membrane</location>
        <topology evidence="1">Multi-pass membrane protein</topology>
    </subcellularLocation>
</comment>
<dbReference type="InterPro" id="IPR000832">
    <property type="entry name" value="GPCR_2_secretin-like"/>
</dbReference>
<keyword evidence="7" id="KW-0325">Glycoprotein</keyword>
<dbReference type="InterPro" id="IPR036445">
    <property type="entry name" value="GPCR_2_extracell_dom_sf"/>
</dbReference>
<dbReference type="PANTHER" id="PTHR45620">
    <property type="entry name" value="PDF RECEPTOR-LIKE PROTEIN-RELATED"/>
    <property type="match status" value="1"/>
</dbReference>
<evidence type="ECO:0000256" key="1">
    <source>
        <dbReference type="ARBA" id="ARBA00004651"/>
    </source>
</evidence>
<feature type="transmembrane region" description="Helical" evidence="8">
    <location>
        <begin position="111"/>
        <end position="133"/>
    </location>
</feature>
<dbReference type="AlphaFoldDB" id="A0A8J4SRX8"/>
<dbReference type="InterPro" id="IPR017983">
    <property type="entry name" value="GPCR_2_secretin-like_CS"/>
</dbReference>
<dbReference type="Gene3D" id="4.10.1240.10">
    <property type="entry name" value="GPCR, family 2, extracellular hormone receptor domain"/>
    <property type="match status" value="1"/>
</dbReference>
<dbReference type="Proteomes" id="UP000748531">
    <property type="component" value="Unassembled WGS sequence"/>
</dbReference>
<feature type="domain" description="G-protein coupled receptors family 2 profile 1" evidence="9">
    <location>
        <begin position="18"/>
        <end position="100"/>
    </location>
</feature>
<evidence type="ECO:0000256" key="5">
    <source>
        <dbReference type="ARBA" id="ARBA00022989"/>
    </source>
</evidence>
<name>A0A8J4SRX8_9TREM</name>
<keyword evidence="11" id="KW-1185">Reference proteome</keyword>
<evidence type="ECO:0000259" key="9">
    <source>
        <dbReference type="PROSITE" id="PS50227"/>
    </source>
</evidence>
<evidence type="ECO:0000256" key="3">
    <source>
        <dbReference type="ARBA" id="ARBA00022475"/>
    </source>
</evidence>